<gene>
    <name evidence="2" type="ORF">HK100_008515</name>
</gene>
<feature type="compositionally biased region" description="Basic and acidic residues" evidence="1">
    <location>
        <begin position="1"/>
        <end position="15"/>
    </location>
</feature>
<dbReference type="AlphaFoldDB" id="A0AAD5SQK4"/>
<organism evidence="2 3">
    <name type="scientific">Physocladia obscura</name>
    <dbReference type="NCBI Taxonomy" id="109957"/>
    <lineage>
        <taxon>Eukaryota</taxon>
        <taxon>Fungi</taxon>
        <taxon>Fungi incertae sedis</taxon>
        <taxon>Chytridiomycota</taxon>
        <taxon>Chytridiomycota incertae sedis</taxon>
        <taxon>Chytridiomycetes</taxon>
        <taxon>Chytridiales</taxon>
        <taxon>Chytriomycetaceae</taxon>
        <taxon>Physocladia</taxon>
    </lineage>
</organism>
<feature type="compositionally biased region" description="Low complexity" evidence="1">
    <location>
        <begin position="223"/>
        <end position="238"/>
    </location>
</feature>
<protein>
    <submittedName>
        <fullName evidence="2">Uncharacterized protein</fullName>
    </submittedName>
</protein>
<feature type="region of interest" description="Disordered" evidence="1">
    <location>
        <begin position="218"/>
        <end position="291"/>
    </location>
</feature>
<keyword evidence="3" id="KW-1185">Reference proteome</keyword>
<name>A0AAD5SQK4_9FUNG</name>
<feature type="region of interest" description="Disordered" evidence="1">
    <location>
        <begin position="1"/>
        <end position="35"/>
    </location>
</feature>
<dbReference type="Proteomes" id="UP001211907">
    <property type="component" value="Unassembled WGS sequence"/>
</dbReference>
<comment type="caution">
    <text evidence="2">The sequence shown here is derived from an EMBL/GenBank/DDBJ whole genome shotgun (WGS) entry which is preliminary data.</text>
</comment>
<accession>A0AAD5SQK4</accession>
<proteinExistence type="predicted"/>
<dbReference type="EMBL" id="JADGJH010004158">
    <property type="protein sequence ID" value="KAJ3086972.1"/>
    <property type="molecule type" value="Genomic_DNA"/>
</dbReference>
<reference evidence="2" key="1">
    <citation type="submission" date="2020-05" db="EMBL/GenBank/DDBJ databases">
        <title>Phylogenomic resolution of chytrid fungi.</title>
        <authorList>
            <person name="Stajich J.E."/>
            <person name="Amses K."/>
            <person name="Simmons R."/>
            <person name="Seto K."/>
            <person name="Myers J."/>
            <person name="Bonds A."/>
            <person name="Quandt C.A."/>
            <person name="Barry K."/>
            <person name="Liu P."/>
            <person name="Grigoriev I."/>
            <person name="Longcore J.E."/>
            <person name="James T.Y."/>
        </authorList>
    </citation>
    <scope>NUCLEOTIDE SEQUENCE</scope>
    <source>
        <strain evidence="2">JEL0513</strain>
    </source>
</reference>
<evidence type="ECO:0000313" key="2">
    <source>
        <dbReference type="EMBL" id="KAJ3086972.1"/>
    </source>
</evidence>
<sequence length="291" mass="32286">MSDVEQSAHESDGHAHGQRIPSEAQRSQRRLSARERNLRYQEAVGAADAGMADAYFEPASSLAAQPLAAPQRRPATSPNNPDLALGFIGASIARSSDFQFPLPPSAPPPLSQPFQQQQHYQQQQFEEYKTTLTRTASRKERTVSLAFAEQQQQQQQQQQQDQFYIQQPEYSFPPKNNNNGNLEDLRQQYDNRSFLSDETNLTGGGGVNFTVNLQRKATNSGSQQQLPQQRFQQQQQQQSVSGDIESTSGSSGNSEKKKNKKKGEPPVNIFFGPPKKLNLQRRKSAGPGAGG</sequence>
<feature type="non-terminal residue" evidence="2">
    <location>
        <position position="1"/>
    </location>
</feature>
<evidence type="ECO:0000256" key="1">
    <source>
        <dbReference type="SAM" id="MobiDB-lite"/>
    </source>
</evidence>
<evidence type="ECO:0000313" key="3">
    <source>
        <dbReference type="Proteomes" id="UP001211907"/>
    </source>
</evidence>